<evidence type="ECO:0000313" key="5">
    <source>
        <dbReference type="Proteomes" id="UP000051330"/>
    </source>
</evidence>
<proteinExistence type="predicted"/>
<dbReference type="SUPFAM" id="SSF48208">
    <property type="entry name" value="Six-hairpin glycosidases"/>
    <property type="match status" value="1"/>
</dbReference>
<dbReference type="PANTHER" id="PTHR31084">
    <property type="entry name" value="ALPHA-L-FUCOSIDASE 2"/>
    <property type="match status" value="1"/>
</dbReference>
<feature type="domain" description="Alpha fucosidase A-like C-terminal" evidence="2">
    <location>
        <begin position="660"/>
        <end position="719"/>
    </location>
</feature>
<dbReference type="InterPro" id="IPR054363">
    <property type="entry name" value="GH95_cat"/>
</dbReference>
<dbReference type="EMBL" id="AZEC01000001">
    <property type="protein sequence ID" value="KRL14402.1"/>
    <property type="molecule type" value="Genomic_DNA"/>
</dbReference>
<evidence type="ECO:0000259" key="3">
    <source>
        <dbReference type="Pfam" id="PF22124"/>
    </source>
</evidence>
<organism evidence="4 5">
    <name type="scientific">Schleiferilactobacillus perolens DSM 12744</name>
    <dbReference type="NCBI Taxonomy" id="1423792"/>
    <lineage>
        <taxon>Bacteria</taxon>
        <taxon>Bacillati</taxon>
        <taxon>Bacillota</taxon>
        <taxon>Bacilli</taxon>
        <taxon>Lactobacillales</taxon>
        <taxon>Lactobacillaceae</taxon>
        <taxon>Schleiferilactobacillus</taxon>
    </lineage>
</organism>
<reference evidence="4 5" key="1">
    <citation type="journal article" date="2015" name="Genome Announc.">
        <title>Expanding the biotechnology potential of lactobacilli through comparative genomics of 213 strains and associated genera.</title>
        <authorList>
            <person name="Sun Z."/>
            <person name="Harris H.M."/>
            <person name="McCann A."/>
            <person name="Guo C."/>
            <person name="Argimon S."/>
            <person name="Zhang W."/>
            <person name="Yang X."/>
            <person name="Jeffery I.B."/>
            <person name="Cooney J.C."/>
            <person name="Kagawa T.F."/>
            <person name="Liu W."/>
            <person name="Song Y."/>
            <person name="Salvetti E."/>
            <person name="Wrobel A."/>
            <person name="Rasinkangas P."/>
            <person name="Parkhill J."/>
            <person name="Rea M.C."/>
            <person name="O'Sullivan O."/>
            <person name="Ritari J."/>
            <person name="Douillard F.P."/>
            <person name="Paul Ross R."/>
            <person name="Yang R."/>
            <person name="Briner A.E."/>
            <person name="Felis G.E."/>
            <person name="de Vos W.M."/>
            <person name="Barrangou R."/>
            <person name="Klaenhammer T.R."/>
            <person name="Caufield P.W."/>
            <person name="Cui Y."/>
            <person name="Zhang H."/>
            <person name="O'Toole P.W."/>
        </authorList>
    </citation>
    <scope>NUCLEOTIDE SEQUENCE [LARGE SCALE GENOMIC DNA]</scope>
    <source>
        <strain evidence="4 5">DSM 12744</strain>
    </source>
</reference>
<dbReference type="Pfam" id="PF22124">
    <property type="entry name" value="Glyco_hydro_95_cat"/>
    <property type="match status" value="1"/>
</dbReference>
<dbReference type="PATRIC" id="fig|1423792.3.peg.51"/>
<evidence type="ECO:0000259" key="1">
    <source>
        <dbReference type="Pfam" id="PF14498"/>
    </source>
</evidence>
<sequence length="738" mass="83152">MPIWSRTPAENWESYYPLGSGRLGAMISGNTLENEIVLNDDRLFSASRCHRVNAAAKAHFSKVQELLFADKIIEAEQLAATTMFSTPANPANYEPLGLLKIRDRSGDSFSQSTAYRRELDLTRAIYSEDYSGRSDGYHFEAFTGLADHTLYGHYVATQSVLDLDFVLTRQEERYESVCQLDPYTILLAGHAAGRHSRRFAIKLSLYTEDGTLTVWGNTITILGARQCWFRVTGDVVTDDDDFSFSFTKNEPLTAITYADIRERNISAYQRLFQRTDFQLTDDPMLAQLPTAERITRLKNGIETDPGLITLLFDYGKYLIIASSGPRTSAANLQGIWNKDLIPRWGSRYTVNINTEMNYWLTGPLNLDELTEPLVDLFLTAVTHGRDTANAMYSMPGSVIHHNLDIYGDGAPQSTTMSASQWPMGGVWLANELWRHYQFNHDAHLLARIFPAFKELDQFFDAFLTKDPDGYLGVAPSMSPENYYLADDHYIASLSYSTTIDNSLLREFYGALIHITLLLNQDTDQIPRWRDTIAQLRPTTIAASGRIQEYVHDYPEVDPGHRHFSPLYGLFPGDEFTTPALKRAAHQLLTYRLQHGSGQTGWSLAWMINLFARLGDGEAAWQAVNRMFTQSTQDNLLNSHPPFQIDGNLGFSNAIAEMIVQSNATTISLLPALPKAWTTGHLFGVRTRTGVILDLTWRDCRLTALKIHGKLAEGVTIHVDPRYIDSRQPDPLKAAGYIH</sequence>
<dbReference type="InterPro" id="IPR049053">
    <property type="entry name" value="AFCA-like_C"/>
</dbReference>
<keyword evidence="5" id="KW-1185">Reference proteome</keyword>
<dbReference type="OrthoDB" id="9802600at2"/>
<dbReference type="Gene3D" id="1.50.10.10">
    <property type="match status" value="1"/>
</dbReference>
<feature type="domain" description="Glycosyl hydrolase family 95 N-terminal" evidence="1">
    <location>
        <begin position="3"/>
        <end position="226"/>
    </location>
</feature>
<dbReference type="GO" id="GO:0005975">
    <property type="term" value="P:carbohydrate metabolic process"/>
    <property type="evidence" value="ECO:0007669"/>
    <property type="project" value="InterPro"/>
</dbReference>
<gene>
    <name evidence="4" type="ORF">FD09_GL000049</name>
</gene>
<dbReference type="STRING" id="1423792.FD09_GL000049"/>
<protein>
    <submittedName>
        <fullName evidence="4">Uncharacterized protein</fullName>
    </submittedName>
</protein>
<dbReference type="PANTHER" id="PTHR31084:SF0">
    <property type="entry name" value="ALPHA-L-FUCOSIDASE 2"/>
    <property type="match status" value="1"/>
</dbReference>
<comment type="caution">
    <text evidence="4">The sequence shown here is derived from an EMBL/GenBank/DDBJ whole genome shotgun (WGS) entry which is preliminary data.</text>
</comment>
<feature type="domain" description="Glycosyl hydrolase family 95 catalytic" evidence="3">
    <location>
        <begin position="257"/>
        <end position="658"/>
    </location>
</feature>
<dbReference type="InterPro" id="IPR012341">
    <property type="entry name" value="6hp_glycosidase-like_sf"/>
</dbReference>
<evidence type="ECO:0000313" key="4">
    <source>
        <dbReference type="EMBL" id="KRL14402.1"/>
    </source>
</evidence>
<dbReference type="Pfam" id="PF21307">
    <property type="entry name" value="Glyco_hydro_95_C"/>
    <property type="match status" value="1"/>
</dbReference>
<dbReference type="InterPro" id="IPR008928">
    <property type="entry name" value="6-hairpin_glycosidase_sf"/>
</dbReference>
<dbReference type="Pfam" id="PF14498">
    <property type="entry name" value="Glyco_hyd_65N_2"/>
    <property type="match status" value="1"/>
</dbReference>
<evidence type="ECO:0000259" key="2">
    <source>
        <dbReference type="Pfam" id="PF21307"/>
    </source>
</evidence>
<dbReference type="Proteomes" id="UP000051330">
    <property type="component" value="Unassembled WGS sequence"/>
</dbReference>
<accession>A0A0R1N9M3</accession>
<dbReference type="PIRSF" id="PIRSF007663">
    <property type="entry name" value="UCP007663"/>
    <property type="match status" value="1"/>
</dbReference>
<dbReference type="RefSeq" id="WP_057817080.1">
    <property type="nucleotide sequence ID" value="NZ_AZEC01000001.1"/>
</dbReference>
<dbReference type="InterPro" id="IPR016518">
    <property type="entry name" value="Alpha-L-fucosidase"/>
</dbReference>
<dbReference type="AlphaFoldDB" id="A0A0R1N9M3"/>
<dbReference type="GO" id="GO:0004560">
    <property type="term" value="F:alpha-L-fucosidase activity"/>
    <property type="evidence" value="ECO:0007669"/>
    <property type="project" value="InterPro"/>
</dbReference>
<dbReference type="InterPro" id="IPR027414">
    <property type="entry name" value="GH95_N_dom"/>
</dbReference>
<name>A0A0R1N9M3_9LACO</name>